<reference evidence="3" key="1">
    <citation type="journal article" date="2019" name="Int. J. Syst. Evol. Microbiol.">
        <title>The Global Catalogue of Microorganisms (GCM) 10K type strain sequencing project: providing services to taxonomists for standard genome sequencing and annotation.</title>
        <authorList>
            <consortium name="The Broad Institute Genomics Platform"/>
            <consortium name="The Broad Institute Genome Sequencing Center for Infectious Disease"/>
            <person name="Wu L."/>
            <person name="Ma J."/>
        </authorList>
    </citation>
    <scope>NUCLEOTIDE SEQUENCE [LARGE SCALE GENOMIC DNA]</scope>
    <source>
        <strain evidence="3">JCM 18063</strain>
    </source>
</reference>
<dbReference type="Pfam" id="PF01546">
    <property type="entry name" value="Peptidase_M20"/>
    <property type="match status" value="1"/>
</dbReference>
<sequence length="424" mass="43653">MSTLTSAELTTVYTDLHAHPELAFAEHRTAGIVADRLRSGEYEVHTGLGGTGVVGVLANGDGPTVLLRADMDGLPLTERTGLDHASTDTATTPDGHETGTMHACGHDLHVTCLLGAAAELAARRTEWSGTLQVLFQPAEEVGAGARAMVADGLYDRIGVPDVVLGQHVMPFPVGTVNLTPGTSMAAADSLRITLHGTGGHGSSPEATVDPVLMAAATVQRLQGIVAREVGMGEQAVLTVGSVRAGTQANIIPDRAELLVNVRSFDHGVRDRVLAAIHRVVDAEAAASGAPRPPEYEQIALFNPTVNDPDAADRTRTALAAVLDEHEDAIREAGSRPTVVAMPPLSGSEDVGDLATTAGAPLVYWNVGGADPAAFAGVDVSAVTGMGSLPDGVAPNHSPFFAPVPQPTLDLGVALLVGAAREWLA</sequence>
<dbReference type="EMBL" id="BAABID010000011">
    <property type="protein sequence ID" value="GAA4731452.1"/>
    <property type="molecule type" value="Genomic_DNA"/>
</dbReference>
<dbReference type="PANTHER" id="PTHR11014:SF63">
    <property type="entry name" value="METALLOPEPTIDASE, PUTATIVE (AFU_ORTHOLOGUE AFUA_6G09600)-RELATED"/>
    <property type="match status" value="1"/>
</dbReference>
<dbReference type="RefSeq" id="WP_172153734.1">
    <property type="nucleotide sequence ID" value="NZ_BAABID010000011.1"/>
</dbReference>
<keyword evidence="3" id="KW-1185">Reference proteome</keyword>
<dbReference type="SUPFAM" id="SSF53187">
    <property type="entry name" value="Zn-dependent exopeptidases"/>
    <property type="match status" value="1"/>
</dbReference>
<organism evidence="2 3">
    <name type="scientific">Isoptericola chiayiensis</name>
    <dbReference type="NCBI Taxonomy" id="579446"/>
    <lineage>
        <taxon>Bacteria</taxon>
        <taxon>Bacillati</taxon>
        <taxon>Actinomycetota</taxon>
        <taxon>Actinomycetes</taxon>
        <taxon>Micrococcales</taxon>
        <taxon>Promicromonosporaceae</taxon>
        <taxon>Isoptericola</taxon>
    </lineage>
</organism>
<accession>A0ABP8YLV1</accession>
<dbReference type="Pfam" id="PF07687">
    <property type="entry name" value="M20_dimer"/>
    <property type="match status" value="1"/>
</dbReference>
<dbReference type="Gene3D" id="3.40.630.10">
    <property type="entry name" value="Zn peptidases"/>
    <property type="match status" value="1"/>
</dbReference>
<dbReference type="InterPro" id="IPR011650">
    <property type="entry name" value="Peptidase_M20_dimer"/>
</dbReference>
<dbReference type="PANTHER" id="PTHR11014">
    <property type="entry name" value="PEPTIDASE M20 FAMILY MEMBER"/>
    <property type="match status" value="1"/>
</dbReference>
<dbReference type="SUPFAM" id="SSF55031">
    <property type="entry name" value="Bacterial exopeptidase dimerisation domain"/>
    <property type="match status" value="1"/>
</dbReference>
<dbReference type="InterPro" id="IPR002933">
    <property type="entry name" value="Peptidase_M20"/>
</dbReference>
<dbReference type="Proteomes" id="UP001500956">
    <property type="component" value="Unassembled WGS sequence"/>
</dbReference>
<dbReference type="InterPro" id="IPR036264">
    <property type="entry name" value="Bact_exopeptidase_dim_dom"/>
</dbReference>
<evidence type="ECO:0000313" key="3">
    <source>
        <dbReference type="Proteomes" id="UP001500956"/>
    </source>
</evidence>
<comment type="caution">
    <text evidence="2">The sequence shown here is derived from an EMBL/GenBank/DDBJ whole genome shotgun (WGS) entry which is preliminary data.</text>
</comment>
<gene>
    <name evidence="2" type="ORF">GCM10023216_24370</name>
</gene>
<feature type="domain" description="Peptidase M20 dimerisation" evidence="1">
    <location>
        <begin position="189"/>
        <end position="285"/>
    </location>
</feature>
<name>A0ABP8YLV1_9MICO</name>
<protein>
    <submittedName>
        <fullName evidence="2">Amidohydrolase</fullName>
    </submittedName>
</protein>
<dbReference type="NCBIfam" id="TIGR01891">
    <property type="entry name" value="amidohydrolases"/>
    <property type="match status" value="1"/>
</dbReference>
<proteinExistence type="predicted"/>
<evidence type="ECO:0000313" key="2">
    <source>
        <dbReference type="EMBL" id="GAA4731452.1"/>
    </source>
</evidence>
<dbReference type="Gene3D" id="3.30.70.360">
    <property type="match status" value="1"/>
</dbReference>
<dbReference type="InterPro" id="IPR017439">
    <property type="entry name" value="Amidohydrolase"/>
</dbReference>
<evidence type="ECO:0000259" key="1">
    <source>
        <dbReference type="Pfam" id="PF07687"/>
    </source>
</evidence>